<dbReference type="RefSeq" id="WP_089968243.1">
    <property type="nucleotide sequence ID" value="NZ_FNJM01000003.1"/>
</dbReference>
<protein>
    <submittedName>
        <fullName evidence="2">ABC-2 type transport system permease protein</fullName>
    </submittedName>
</protein>
<accession>A0A1H0RK46</accession>
<evidence type="ECO:0000313" key="3">
    <source>
        <dbReference type="Proteomes" id="UP000198597"/>
    </source>
</evidence>
<evidence type="ECO:0000313" key="2">
    <source>
        <dbReference type="EMBL" id="SDP29902.1"/>
    </source>
</evidence>
<keyword evidence="1" id="KW-1133">Transmembrane helix</keyword>
<dbReference type="Proteomes" id="UP000198597">
    <property type="component" value="Unassembled WGS sequence"/>
</dbReference>
<organism evidence="2 3">
    <name type="scientific">Clostridium gasigenes</name>
    <dbReference type="NCBI Taxonomy" id="94869"/>
    <lineage>
        <taxon>Bacteria</taxon>
        <taxon>Bacillati</taxon>
        <taxon>Bacillota</taxon>
        <taxon>Clostridia</taxon>
        <taxon>Eubacteriales</taxon>
        <taxon>Clostridiaceae</taxon>
        <taxon>Clostridium</taxon>
    </lineage>
</organism>
<dbReference type="EMBL" id="FNJM01000003">
    <property type="protein sequence ID" value="SDP29902.1"/>
    <property type="molecule type" value="Genomic_DNA"/>
</dbReference>
<reference evidence="2 3" key="1">
    <citation type="submission" date="2016-10" db="EMBL/GenBank/DDBJ databases">
        <authorList>
            <person name="de Groot N.N."/>
        </authorList>
    </citation>
    <scope>NUCLEOTIDE SEQUENCE [LARGE SCALE GENOMIC DNA]</scope>
    <source>
        <strain evidence="2 3">DSM 12272</strain>
    </source>
</reference>
<dbReference type="STRING" id="94869.SAMN04488529_103234"/>
<keyword evidence="1" id="KW-0812">Transmembrane</keyword>
<name>A0A1H0RK46_9CLOT</name>
<feature type="transmembrane region" description="Helical" evidence="1">
    <location>
        <begin position="39"/>
        <end position="59"/>
    </location>
</feature>
<proteinExistence type="predicted"/>
<evidence type="ECO:0000256" key="1">
    <source>
        <dbReference type="SAM" id="Phobius"/>
    </source>
</evidence>
<gene>
    <name evidence="2" type="ORF">SAMN04488529_103234</name>
</gene>
<sequence>MESIEIMPPVIEKISYFTPTRWAMQSIIDIQQGGSIKEIYKYLFVILLFAVAFFVIGIYKTSREEKKFSIIQINYSFINSTFILSNLQTYL</sequence>
<dbReference type="AlphaFoldDB" id="A0A1H0RK46"/>
<keyword evidence="3" id="KW-1185">Reference proteome</keyword>
<keyword evidence="1" id="KW-0472">Membrane</keyword>